<dbReference type="Proteomes" id="UP000027265">
    <property type="component" value="Unassembled WGS sequence"/>
</dbReference>
<name>A0A067PTJ2_9AGAM</name>
<dbReference type="SUPFAM" id="SSF56112">
    <property type="entry name" value="Protein kinase-like (PK-like)"/>
    <property type="match status" value="1"/>
</dbReference>
<organism evidence="2 3">
    <name type="scientific">Jaapia argillacea MUCL 33604</name>
    <dbReference type="NCBI Taxonomy" id="933084"/>
    <lineage>
        <taxon>Eukaryota</taxon>
        <taxon>Fungi</taxon>
        <taxon>Dikarya</taxon>
        <taxon>Basidiomycota</taxon>
        <taxon>Agaricomycotina</taxon>
        <taxon>Agaricomycetes</taxon>
        <taxon>Agaricomycetidae</taxon>
        <taxon>Jaapiales</taxon>
        <taxon>Jaapiaceae</taxon>
        <taxon>Jaapia</taxon>
    </lineage>
</organism>
<dbReference type="SMART" id="SM00220">
    <property type="entry name" value="S_TKc"/>
    <property type="match status" value="1"/>
</dbReference>
<dbReference type="HOGENOM" id="CLU_084526_0_0_1"/>
<dbReference type="PANTHER" id="PTHR44329">
    <property type="entry name" value="SERINE/THREONINE-PROTEIN KINASE TNNI3K-RELATED"/>
    <property type="match status" value="1"/>
</dbReference>
<accession>A0A067PTJ2</accession>
<dbReference type="EMBL" id="KL197718">
    <property type="protein sequence ID" value="KDQ58133.1"/>
    <property type="molecule type" value="Genomic_DNA"/>
</dbReference>
<keyword evidence="3" id="KW-1185">Reference proteome</keyword>
<evidence type="ECO:0000259" key="1">
    <source>
        <dbReference type="PROSITE" id="PS50011"/>
    </source>
</evidence>
<dbReference type="AlphaFoldDB" id="A0A067PTJ2"/>
<dbReference type="PROSITE" id="PS50011">
    <property type="entry name" value="PROTEIN_KINASE_DOM"/>
    <property type="match status" value="1"/>
</dbReference>
<dbReference type="Pfam" id="PF07714">
    <property type="entry name" value="PK_Tyr_Ser-Thr"/>
    <property type="match status" value="1"/>
</dbReference>
<dbReference type="InterPro" id="IPR051681">
    <property type="entry name" value="Ser/Thr_Kinases-Pseudokinases"/>
</dbReference>
<dbReference type="GO" id="GO:0005524">
    <property type="term" value="F:ATP binding"/>
    <property type="evidence" value="ECO:0007669"/>
    <property type="project" value="InterPro"/>
</dbReference>
<dbReference type="InterPro" id="IPR000719">
    <property type="entry name" value="Prot_kinase_dom"/>
</dbReference>
<dbReference type="GO" id="GO:0004674">
    <property type="term" value="F:protein serine/threonine kinase activity"/>
    <property type="evidence" value="ECO:0007669"/>
    <property type="project" value="TreeGrafter"/>
</dbReference>
<gene>
    <name evidence="2" type="ORF">JAAARDRAFT_34950</name>
</gene>
<sequence length="260" mass="29012">MEAKTHDFPFAVGEHANLYLVTEGGRQMVRKKMRLPAEIIVESGMRLFERAKNAGSISSYISPINSVSCDERAILDVTLPFYQNGHICAYLNGAPNNEKMKMLIKFAQAVENIHHLLGPHGHIVPGNVMVKDDHNIVITDYRVSATLNEIFPGQIPSSWMFRATEVFSGNNDAFTAPTRPDDVFGFAGVMYQVLTGKPPFSPNNYYSRVILGDGELALIDRSGLGTEMWDLLIQCFSPQPFTRPTMGDIVVRLKIMAELY</sequence>
<feature type="domain" description="Protein kinase" evidence="1">
    <location>
        <begin position="1"/>
        <end position="260"/>
    </location>
</feature>
<dbReference type="InterPro" id="IPR001245">
    <property type="entry name" value="Ser-Thr/Tyr_kinase_cat_dom"/>
</dbReference>
<dbReference type="OrthoDB" id="5966500at2759"/>
<evidence type="ECO:0000313" key="3">
    <source>
        <dbReference type="Proteomes" id="UP000027265"/>
    </source>
</evidence>
<dbReference type="Gene3D" id="1.10.510.10">
    <property type="entry name" value="Transferase(Phosphotransferase) domain 1"/>
    <property type="match status" value="1"/>
</dbReference>
<dbReference type="InParanoid" id="A0A067PTJ2"/>
<protein>
    <recommendedName>
        <fullName evidence="1">Protein kinase domain-containing protein</fullName>
    </recommendedName>
</protein>
<proteinExistence type="predicted"/>
<reference evidence="3" key="1">
    <citation type="journal article" date="2014" name="Proc. Natl. Acad. Sci. U.S.A.">
        <title>Extensive sampling of basidiomycete genomes demonstrates inadequacy of the white-rot/brown-rot paradigm for wood decay fungi.</title>
        <authorList>
            <person name="Riley R."/>
            <person name="Salamov A.A."/>
            <person name="Brown D.W."/>
            <person name="Nagy L.G."/>
            <person name="Floudas D."/>
            <person name="Held B.W."/>
            <person name="Levasseur A."/>
            <person name="Lombard V."/>
            <person name="Morin E."/>
            <person name="Otillar R."/>
            <person name="Lindquist E.A."/>
            <person name="Sun H."/>
            <person name="LaButti K.M."/>
            <person name="Schmutz J."/>
            <person name="Jabbour D."/>
            <person name="Luo H."/>
            <person name="Baker S.E."/>
            <person name="Pisabarro A.G."/>
            <person name="Walton J.D."/>
            <person name="Blanchette R.A."/>
            <person name="Henrissat B."/>
            <person name="Martin F."/>
            <person name="Cullen D."/>
            <person name="Hibbett D.S."/>
            <person name="Grigoriev I.V."/>
        </authorList>
    </citation>
    <scope>NUCLEOTIDE SEQUENCE [LARGE SCALE GENOMIC DNA]</scope>
    <source>
        <strain evidence="3">MUCL 33604</strain>
    </source>
</reference>
<evidence type="ECO:0000313" key="2">
    <source>
        <dbReference type="EMBL" id="KDQ58133.1"/>
    </source>
</evidence>
<dbReference type="InterPro" id="IPR011009">
    <property type="entry name" value="Kinase-like_dom_sf"/>
</dbReference>